<protein>
    <submittedName>
        <fullName evidence="11">Putative glutamyl-tRNA synthetase, cytoplasmic (inferred by orthology to a S. mansoni protein)</fullName>
    </submittedName>
</protein>
<dbReference type="InterPro" id="IPR020058">
    <property type="entry name" value="Glu/Gln-tRNA-synth_Ib_cat-dom"/>
</dbReference>
<evidence type="ECO:0000256" key="5">
    <source>
        <dbReference type="ARBA" id="ARBA00023146"/>
    </source>
</evidence>
<evidence type="ECO:0000256" key="2">
    <source>
        <dbReference type="ARBA" id="ARBA00022741"/>
    </source>
</evidence>
<dbReference type="Pfam" id="PF00749">
    <property type="entry name" value="tRNA-synt_1c"/>
    <property type="match status" value="1"/>
</dbReference>
<dbReference type="GO" id="GO:0006424">
    <property type="term" value="P:glutamyl-tRNA aminoacylation"/>
    <property type="evidence" value="ECO:0007669"/>
    <property type="project" value="TreeGrafter"/>
</dbReference>
<evidence type="ECO:0000256" key="7">
    <source>
        <dbReference type="SAM" id="MobiDB-lite"/>
    </source>
</evidence>
<organism evidence="11">
    <name type="scientific">Anisakis simplex</name>
    <name type="common">Herring worm</name>
    <dbReference type="NCBI Taxonomy" id="6269"/>
    <lineage>
        <taxon>Eukaryota</taxon>
        <taxon>Metazoa</taxon>
        <taxon>Ecdysozoa</taxon>
        <taxon>Nematoda</taxon>
        <taxon>Chromadorea</taxon>
        <taxon>Rhabditida</taxon>
        <taxon>Spirurina</taxon>
        <taxon>Ascaridomorpha</taxon>
        <taxon>Ascaridoidea</taxon>
        <taxon>Anisakidae</taxon>
        <taxon>Anisakis</taxon>
        <taxon>Anisakis simplex complex</taxon>
    </lineage>
</organism>
<feature type="region of interest" description="Disordered" evidence="7">
    <location>
        <begin position="215"/>
        <end position="238"/>
    </location>
</feature>
<feature type="domain" description="Glutamyl/glutaminyl-tRNA synthetase class Ib catalytic" evidence="8">
    <location>
        <begin position="117"/>
        <end position="289"/>
    </location>
</feature>
<dbReference type="PRINTS" id="PR00987">
    <property type="entry name" value="TRNASYNTHGLU"/>
</dbReference>
<keyword evidence="5 6" id="KW-0030">Aminoacyl-tRNA synthetase</keyword>
<dbReference type="PANTHER" id="PTHR43097">
    <property type="entry name" value="GLUTAMINE-TRNA LIGASE"/>
    <property type="match status" value="1"/>
</dbReference>
<dbReference type="GO" id="GO:0005524">
    <property type="term" value="F:ATP binding"/>
    <property type="evidence" value="ECO:0007669"/>
    <property type="project" value="UniProtKB-KW"/>
</dbReference>
<comment type="similarity">
    <text evidence="6">Belongs to the class-I aminoacyl-tRNA synthetase family.</text>
</comment>
<sequence length="290" mass="33543">MVDCIKVDEWVTAVEEMLEYDGCGDVEEFMKLVVTRLDRSSTLALDRITLADFVVWALLARNQQLVISFSFNRIEHRISNGQFCLQRKTAEQNAGQTKEKTKDEGKFAELPGAEKGKVVVRFPPEASGYLHIGHAKAALLNQYYQQTFEGQLIMRFDDTNPAKENAHFEEVIKEDLAMLEVKPDRWTHTSDHFETILGMCERLLKEGKAFVDDTDAETMRKEREERKESRNRNNPKNLELWDEMKRGTQRGQQCCVRIKIDMSSNNGAMRDPTIYRCKNEAHVRTGNKFK</sequence>
<dbReference type="InterPro" id="IPR001412">
    <property type="entry name" value="aa-tRNA-synth_I_CS"/>
</dbReference>
<dbReference type="InterPro" id="IPR000924">
    <property type="entry name" value="Glu/Gln-tRNA-synth"/>
</dbReference>
<accession>A0A0M3J2G9</accession>
<keyword evidence="10" id="KW-1185">Reference proteome</keyword>
<dbReference type="EMBL" id="UYRR01001790">
    <property type="protein sequence ID" value="VDK18953.1"/>
    <property type="molecule type" value="Genomic_DNA"/>
</dbReference>
<dbReference type="OrthoDB" id="5822768at2759"/>
<dbReference type="FunFam" id="3.90.800.10:FF:000001">
    <property type="entry name" value="Glutamine--tRNA ligase"/>
    <property type="match status" value="1"/>
</dbReference>
<evidence type="ECO:0000313" key="11">
    <source>
        <dbReference type="WBParaSite" id="ASIM_0000172701-mRNA-1"/>
    </source>
</evidence>
<gene>
    <name evidence="9" type="ORF">ASIM_LOCUS1603</name>
</gene>
<reference evidence="9 10" key="2">
    <citation type="submission" date="2018-11" db="EMBL/GenBank/DDBJ databases">
        <authorList>
            <consortium name="Pathogen Informatics"/>
        </authorList>
    </citation>
    <scope>NUCLEOTIDE SEQUENCE [LARGE SCALE GENOMIC DNA]</scope>
</reference>
<evidence type="ECO:0000313" key="10">
    <source>
        <dbReference type="Proteomes" id="UP000267096"/>
    </source>
</evidence>
<name>A0A0M3J2G9_ANISI</name>
<dbReference type="AlphaFoldDB" id="A0A0M3J2G9"/>
<dbReference type="GO" id="GO:0005829">
    <property type="term" value="C:cytosol"/>
    <property type="evidence" value="ECO:0007669"/>
    <property type="project" value="TreeGrafter"/>
</dbReference>
<dbReference type="Proteomes" id="UP000267096">
    <property type="component" value="Unassembled WGS sequence"/>
</dbReference>
<keyword evidence="2 6" id="KW-0547">Nucleotide-binding</keyword>
<evidence type="ECO:0000256" key="1">
    <source>
        <dbReference type="ARBA" id="ARBA00022598"/>
    </source>
</evidence>
<dbReference type="WBParaSite" id="ASIM_0000172701-mRNA-1">
    <property type="protein sequence ID" value="ASIM_0000172701-mRNA-1"/>
    <property type="gene ID" value="ASIM_0000172701"/>
</dbReference>
<dbReference type="Gene3D" id="3.90.800.10">
    <property type="entry name" value="Glutamyl-tRNA Synthetase, Domain 3"/>
    <property type="match status" value="1"/>
</dbReference>
<dbReference type="PANTHER" id="PTHR43097:SF5">
    <property type="entry name" value="GLUTAMATE--TRNA LIGASE"/>
    <property type="match status" value="1"/>
</dbReference>
<keyword evidence="3 6" id="KW-0067">ATP-binding</keyword>
<dbReference type="GO" id="GO:0017102">
    <property type="term" value="C:methionyl glutamyl tRNA synthetase complex"/>
    <property type="evidence" value="ECO:0007669"/>
    <property type="project" value="TreeGrafter"/>
</dbReference>
<evidence type="ECO:0000259" key="8">
    <source>
        <dbReference type="Pfam" id="PF00749"/>
    </source>
</evidence>
<dbReference type="Gene3D" id="3.40.50.620">
    <property type="entry name" value="HUPs"/>
    <property type="match status" value="1"/>
</dbReference>
<evidence type="ECO:0000256" key="3">
    <source>
        <dbReference type="ARBA" id="ARBA00022840"/>
    </source>
</evidence>
<evidence type="ECO:0000256" key="4">
    <source>
        <dbReference type="ARBA" id="ARBA00022917"/>
    </source>
</evidence>
<dbReference type="InterPro" id="IPR050132">
    <property type="entry name" value="Gln/Glu-tRNA_Ligase"/>
</dbReference>
<proteinExistence type="inferred from homology"/>
<evidence type="ECO:0000313" key="9">
    <source>
        <dbReference type="EMBL" id="VDK18953.1"/>
    </source>
</evidence>
<evidence type="ECO:0000256" key="6">
    <source>
        <dbReference type="RuleBase" id="RU363037"/>
    </source>
</evidence>
<dbReference type="GO" id="GO:0004818">
    <property type="term" value="F:glutamate-tRNA ligase activity"/>
    <property type="evidence" value="ECO:0007669"/>
    <property type="project" value="TreeGrafter"/>
</dbReference>
<reference evidence="11" key="1">
    <citation type="submission" date="2017-02" db="UniProtKB">
        <authorList>
            <consortium name="WormBaseParasite"/>
        </authorList>
    </citation>
    <scope>IDENTIFICATION</scope>
</reference>
<feature type="compositionally biased region" description="Basic and acidic residues" evidence="7">
    <location>
        <begin position="215"/>
        <end position="231"/>
    </location>
</feature>
<dbReference type="SUPFAM" id="SSF52374">
    <property type="entry name" value="Nucleotidylyl transferase"/>
    <property type="match status" value="1"/>
</dbReference>
<dbReference type="PROSITE" id="PS00178">
    <property type="entry name" value="AA_TRNA_LIGASE_I"/>
    <property type="match status" value="1"/>
</dbReference>
<dbReference type="InterPro" id="IPR014729">
    <property type="entry name" value="Rossmann-like_a/b/a_fold"/>
</dbReference>
<keyword evidence="1 6" id="KW-0436">Ligase</keyword>
<keyword evidence="4 6" id="KW-0648">Protein biosynthesis</keyword>